<dbReference type="GeneTree" id="ENSGT00390000002316"/>
<feature type="region of interest" description="Disordered" evidence="1">
    <location>
        <begin position="78"/>
        <end position="121"/>
    </location>
</feature>
<evidence type="ECO:0000313" key="3">
    <source>
        <dbReference type="Ensembl" id="ENSHHUP00000036157.1"/>
    </source>
</evidence>
<feature type="compositionally biased region" description="Pro residues" evidence="1">
    <location>
        <begin position="1191"/>
        <end position="1203"/>
    </location>
</feature>
<feature type="region of interest" description="Disordered" evidence="1">
    <location>
        <begin position="136"/>
        <end position="156"/>
    </location>
</feature>
<dbReference type="Ensembl" id="ENSHHUT00000037598.1">
    <property type="protein sequence ID" value="ENSHHUP00000036157.1"/>
    <property type="gene ID" value="ENSHHUG00000022720.1"/>
</dbReference>
<dbReference type="InterPro" id="IPR028890">
    <property type="entry name" value="Peptidase_C98"/>
</dbReference>
<feature type="domain" description="USP" evidence="2">
    <location>
        <begin position="603"/>
        <end position="877"/>
    </location>
</feature>
<feature type="compositionally biased region" description="Polar residues" evidence="1">
    <location>
        <begin position="1251"/>
        <end position="1267"/>
    </location>
</feature>
<reference evidence="3" key="3">
    <citation type="submission" date="2025-09" db="UniProtKB">
        <authorList>
            <consortium name="Ensembl"/>
        </authorList>
    </citation>
    <scope>IDENTIFICATION</scope>
</reference>
<dbReference type="InterPro" id="IPR029388">
    <property type="entry name" value="DUF4650"/>
</dbReference>
<dbReference type="PANTHER" id="PTHR15294:SF3">
    <property type="entry name" value="SUMO-SPECIFIC ISOPEPTIDASE USPL1"/>
    <property type="match status" value="1"/>
</dbReference>
<reference evidence="4" key="1">
    <citation type="submission" date="2018-06" db="EMBL/GenBank/DDBJ databases">
        <title>Genome assembly of Danube salmon.</title>
        <authorList>
            <person name="Macqueen D.J."/>
            <person name="Gundappa M.K."/>
        </authorList>
    </citation>
    <scope>NUCLEOTIDE SEQUENCE [LARGE SCALE GENOMIC DNA]</scope>
</reference>
<feature type="compositionally biased region" description="Basic residues" evidence="1">
    <location>
        <begin position="562"/>
        <end position="571"/>
    </location>
</feature>
<dbReference type="Pfam" id="PF15509">
    <property type="entry name" value="DUF4650"/>
    <property type="match status" value="1"/>
</dbReference>
<feature type="compositionally biased region" description="Basic residues" evidence="1">
    <location>
        <begin position="1127"/>
        <end position="1136"/>
    </location>
</feature>
<dbReference type="GO" id="GO:0032183">
    <property type="term" value="F:SUMO binding"/>
    <property type="evidence" value="ECO:0007669"/>
    <property type="project" value="InterPro"/>
</dbReference>
<dbReference type="Proteomes" id="UP000314982">
    <property type="component" value="Unassembled WGS sequence"/>
</dbReference>
<name>A0A4W5MCM7_9TELE</name>
<protein>
    <recommendedName>
        <fullName evidence="2">USP domain-containing protein</fullName>
    </recommendedName>
</protein>
<feature type="region of interest" description="Disordered" evidence="1">
    <location>
        <begin position="1378"/>
        <end position="1402"/>
    </location>
</feature>
<dbReference type="PANTHER" id="PTHR15294">
    <property type="entry name" value="RETINOVIN-RELATED"/>
    <property type="match status" value="1"/>
</dbReference>
<feature type="region of interest" description="Disordered" evidence="1">
    <location>
        <begin position="1069"/>
        <end position="1160"/>
    </location>
</feature>
<dbReference type="InterPro" id="IPR028889">
    <property type="entry name" value="USP"/>
</dbReference>
<keyword evidence="4" id="KW-1185">Reference proteome</keyword>
<evidence type="ECO:0000259" key="2">
    <source>
        <dbReference type="PROSITE" id="PS50235"/>
    </source>
</evidence>
<sequence length="1580" mass="172070">MSCEGTGLGALGPLAGYWEKIQERSASLETCPWCAAKGKTQALRSYRISVQEVITLCTDPQCLFPLVSRPLEDVLASLVPPLPQTQTGRKRKSPSGLENGDSVPSPKSARSEEAVSQNEIRPVIRITSAKLNGEDCFNRTKHTTPVQKERISQSEPTDMELVDKTLNYPLPERGGANGYHKDSDWPIPEEMDQEVLEEDEEGEDGVFLPDEGTPALDKGLPLSEKTVPTSQPSVFFVDTEPAPKEVFCPLDEAVFALEKTLSVRRVAVSAPENILPPLHLAVSTSKNVAAPEKALAPRVTVPNLQNPVHLLEALIAPGEAVSLLEVALPVPGEAVSLLEVALPVPGEAVSLLEESLHVPGEAVSLLEEALPVPGEAVSLLEEALPVPGEAVSLLEEALPVPGEAISAMEEDAEGKEPVPTMEAVLVLQEGLSDLQKDKKEEEVLIALEKKEEVSALVALESVSIPAMVEFVPALEKDEEDLPVFDEDEKIQEEECPPQGVCRPCRVDLSQSKVPDGHVAGDEEDDGTIRARRRAHSARQLSSEDEEQEVSVKEEVEVLTPPPKKKRGRPRKASIMKYTQEVLSDFDPEVISTGELVPVPGPHLFWRNENSLGWLDTLLVALVHCRTLRDRRSTKRPTVGQPVWDLCERYDRACSLSTAYQHTGADGVVRVPSAVLQRVQTEMQTIRMAIFKLLEPLLNCKLGQNETLVFVLPLLLGADSWAEPLFQHAYDWQFECISTTCQHATKTKCKTTLTTFTKVATDWHPLNAANQSRCSKCNKMKQARMFVLERLSPVFALHFSEGLPDNDLSMYSFTFRQQRYTITTVLQYDQPLEHFVSWIRRHDGSWLEFDDLKHPDCVSHTQLVVPPREMRVVFWELETDRPDNPQTPCSSHPKTPTSTSLIQKELKQPHLAKLFVVNESPDFSQTVSDDAGIDMDTILTAGYIDNNMFTTLKNNVDSPIIIGSTSVLADVPLQSWSHDLSLPLPLNDTAVVEALTVSDNTDNDITDTTVTAGNPSIGSATLLDTFEGLSHDDIVTLTLVEVKMDSESRPLDDITPAPKQNGRDVCFLSAPRSETETPPSAHETPPETDDEDFVERPTSPDTASEFLPDSSDGPSATDSEEVTPSPPKVRRGSKRQKIVSNTQHPAAKVVTSTTTTTATPMALHGNCGEIILPSVVSMMSPSYVEPSTTAPESPPSPSPPPHPKTPNTSNSLQSTPGLPPPPDPNSHWSYRLTRHPTSSPTPPSTQRPPSQLNHSTPNRFQQISQSRQTPKKPPLNPDARLKKPPPLPKPKLSKEDNEALPVKAAEMYGGFQARSRNVNTNINNVPSKTSPPTQLLSQRIDSQNGVWKTPSQPGALALRKTPIDNTTAACPIKASLPSSPGVTELHKISSSRNQGPGGQVSKVPAGLSETEALRYKLLKKLKAKKKKLEKLNQMLGYQGAAGGQEVTRRPDCADLRSPSTVSSSTSAYDSPAYDEFFADLLSPATTASNLSPDSTGFLEMLTTNGQEGGGNLACGGNAIGGASQVVTPATLQPANHGVVMPLPGLDGPIMTSGENFLEEFISRSANQQMETEALSAFDLFF</sequence>
<evidence type="ECO:0000256" key="1">
    <source>
        <dbReference type="SAM" id="MobiDB-lite"/>
    </source>
</evidence>
<dbReference type="InterPro" id="IPR033505">
    <property type="entry name" value="USPL1"/>
</dbReference>
<dbReference type="GO" id="GO:0030576">
    <property type="term" value="P:Cajal body organization"/>
    <property type="evidence" value="ECO:0007669"/>
    <property type="project" value="InterPro"/>
</dbReference>
<proteinExistence type="predicted"/>
<feature type="region of interest" description="Disordered" evidence="1">
    <location>
        <begin position="1180"/>
        <end position="1299"/>
    </location>
</feature>
<reference evidence="3" key="2">
    <citation type="submission" date="2025-08" db="UniProtKB">
        <authorList>
            <consortium name="Ensembl"/>
        </authorList>
    </citation>
    <scope>IDENTIFICATION</scope>
</reference>
<feature type="region of interest" description="Disordered" evidence="1">
    <location>
        <begin position="511"/>
        <end position="571"/>
    </location>
</feature>
<dbReference type="GO" id="GO:0016926">
    <property type="term" value="P:protein desumoylation"/>
    <property type="evidence" value="ECO:0007669"/>
    <property type="project" value="TreeGrafter"/>
</dbReference>
<dbReference type="Pfam" id="PF15499">
    <property type="entry name" value="Peptidase_C98"/>
    <property type="match status" value="1"/>
</dbReference>
<dbReference type="PROSITE" id="PS50235">
    <property type="entry name" value="USP_3"/>
    <property type="match status" value="1"/>
</dbReference>
<evidence type="ECO:0000313" key="4">
    <source>
        <dbReference type="Proteomes" id="UP000314982"/>
    </source>
</evidence>
<feature type="compositionally biased region" description="Low complexity" evidence="1">
    <location>
        <begin position="1180"/>
        <end position="1190"/>
    </location>
</feature>
<accession>A0A4W5MCM7</accession>
<dbReference type="STRING" id="62062.ENSHHUP00000036157"/>
<dbReference type="GO" id="GO:0015030">
    <property type="term" value="C:Cajal body"/>
    <property type="evidence" value="ECO:0007669"/>
    <property type="project" value="TreeGrafter"/>
</dbReference>
<organism evidence="3 4">
    <name type="scientific">Hucho hucho</name>
    <name type="common">huchen</name>
    <dbReference type="NCBI Taxonomy" id="62062"/>
    <lineage>
        <taxon>Eukaryota</taxon>
        <taxon>Metazoa</taxon>
        <taxon>Chordata</taxon>
        <taxon>Craniata</taxon>
        <taxon>Vertebrata</taxon>
        <taxon>Euteleostomi</taxon>
        <taxon>Actinopterygii</taxon>
        <taxon>Neopterygii</taxon>
        <taxon>Teleostei</taxon>
        <taxon>Protacanthopterygii</taxon>
        <taxon>Salmoniformes</taxon>
        <taxon>Salmonidae</taxon>
        <taxon>Salmoninae</taxon>
        <taxon>Hucho</taxon>
    </lineage>
</organism>